<dbReference type="EMBL" id="JBHRTR010000031">
    <property type="protein sequence ID" value="MFC3229283.1"/>
    <property type="molecule type" value="Genomic_DNA"/>
</dbReference>
<comment type="caution">
    <text evidence="2">The sequence shown here is derived from an EMBL/GenBank/DDBJ whole genome shotgun (WGS) entry which is preliminary data.</text>
</comment>
<sequence>MTGADLHDYPVDPVGYGCSRPDPAWPAGSGLAVQLSIVVPDAAPDAAPDSVRGAAEAASHGVAAATDSPERGFERARRAGVRRRRSTGYGSRVGIHRLRQLLRQHHLPATWFLAPSLAERLPAFAAGLVADGQEVALLGSAADLAGGQAAIGRLRDRLARVTGTAPVGWRSLSRHPDGRKTLVAAGGFLYDTDAADDDLPYWQLAAGRPLLVLPATPLAGRGAAAMARALARGRAEAPARPQCLRLEVDPDRLGRPDEAEAFAAMLAELASGPDLWVATAAAMARHWGDRFPFTWD</sequence>
<evidence type="ECO:0000256" key="1">
    <source>
        <dbReference type="SAM" id="MobiDB-lite"/>
    </source>
</evidence>
<evidence type="ECO:0008006" key="4">
    <source>
        <dbReference type="Google" id="ProtNLM"/>
    </source>
</evidence>
<accession>A0ABV7L3T0</accession>
<feature type="compositionally biased region" description="Low complexity" evidence="1">
    <location>
        <begin position="46"/>
        <end position="65"/>
    </location>
</feature>
<reference evidence="3" key="1">
    <citation type="journal article" date="2019" name="Int. J. Syst. Evol. Microbiol.">
        <title>The Global Catalogue of Microorganisms (GCM) 10K type strain sequencing project: providing services to taxonomists for standard genome sequencing and annotation.</title>
        <authorList>
            <consortium name="The Broad Institute Genomics Platform"/>
            <consortium name="The Broad Institute Genome Sequencing Center for Infectious Disease"/>
            <person name="Wu L."/>
            <person name="Ma J."/>
        </authorList>
    </citation>
    <scope>NUCLEOTIDE SEQUENCE [LARGE SCALE GENOMIC DNA]</scope>
    <source>
        <strain evidence="3">KCTC 42964</strain>
    </source>
</reference>
<dbReference type="InterPro" id="IPR011330">
    <property type="entry name" value="Glyco_hydro/deAcase_b/a-brl"/>
</dbReference>
<protein>
    <recommendedName>
        <fullName evidence="4">Polysaccharide deacetylase</fullName>
    </recommendedName>
</protein>
<organism evidence="2 3">
    <name type="scientific">Marinibaculum pumilum</name>
    <dbReference type="NCBI Taxonomy" id="1766165"/>
    <lineage>
        <taxon>Bacteria</taxon>
        <taxon>Pseudomonadati</taxon>
        <taxon>Pseudomonadota</taxon>
        <taxon>Alphaproteobacteria</taxon>
        <taxon>Rhodospirillales</taxon>
        <taxon>Rhodospirillaceae</taxon>
        <taxon>Marinibaculum</taxon>
    </lineage>
</organism>
<name>A0ABV7L3T0_9PROT</name>
<keyword evidence="3" id="KW-1185">Reference proteome</keyword>
<proteinExistence type="predicted"/>
<dbReference type="SUPFAM" id="SSF88713">
    <property type="entry name" value="Glycoside hydrolase/deacetylase"/>
    <property type="match status" value="1"/>
</dbReference>
<evidence type="ECO:0000313" key="2">
    <source>
        <dbReference type="EMBL" id="MFC3229283.1"/>
    </source>
</evidence>
<dbReference type="RefSeq" id="WP_379903332.1">
    <property type="nucleotide sequence ID" value="NZ_JBHRTR010000031.1"/>
</dbReference>
<evidence type="ECO:0000313" key="3">
    <source>
        <dbReference type="Proteomes" id="UP001595528"/>
    </source>
</evidence>
<feature type="region of interest" description="Disordered" evidence="1">
    <location>
        <begin position="46"/>
        <end position="85"/>
    </location>
</feature>
<dbReference type="PANTHER" id="PTHR43123">
    <property type="entry name" value="POLYSACCHARIDE DEACETYLASE-RELATED"/>
    <property type="match status" value="1"/>
</dbReference>
<dbReference type="PANTHER" id="PTHR43123:SF1">
    <property type="entry name" value="POLYSACCHARIDE DEACETYLASE-RELATED"/>
    <property type="match status" value="1"/>
</dbReference>
<dbReference type="Gene3D" id="3.20.20.370">
    <property type="entry name" value="Glycoside hydrolase/deacetylase"/>
    <property type="match status" value="1"/>
</dbReference>
<feature type="compositionally biased region" description="Basic and acidic residues" evidence="1">
    <location>
        <begin position="68"/>
        <end position="77"/>
    </location>
</feature>
<gene>
    <name evidence="2" type="ORF">ACFOGJ_18695</name>
</gene>
<dbReference type="Proteomes" id="UP001595528">
    <property type="component" value="Unassembled WGS sequence"/>
</dbReference>